<dbReference type="EMBL" id="CZQA01000008">
    <property type="protein sequence ID" value="CUS35410.1"/>
    <property type="molecule type" value="Genomic_DNA"/>
</dbReference>
<feature type="region of interest" description="Disordered" evidence="1">
    <location>
        <begin position="60"/>
        <end position="82"/>
    </location>
</feature>
<protein>
    <submittedName>
        <fullName evidence="3">Uncharacterized protein</fullName>
    </submittedName>
</protein>
<evidence type="ECO:0000256" key="2">
    <source>
        <dbReference type="SAM" id="Phobius"/>
    </source>
</evidence>
<sequence length="133" mass="14890">MVEFILLAQAKGTLSSSYPHHNRHLLTRFLVIALLTITALLTIGGLAWSAELFPYSPPSAAQQRSMVQRPGTTPELSSQERRRIEDLSVQAKKLSGAEQQQLKDGLRKNLESAAKAKNWAQVEYYSEALRQIE</sequence>
<keyword evidence="2" id="KW-0812">Transmembrane</keyword>
<proteinExistence type="predicted"/>
<dbReference type="RefSeq" id="WP_090747738.1">
    <property type="nucleotide sequence ID" value="NZ_CZQA01000008.1"/>
</dbReference>
<evidence type="ECO:0000256" key="1">
    <source>
        <dbReference type="SAM" id="MobiDB-lite"/>
    </source>
</evidence>
<reference evidence="3 4" key="1">
    <citation type="submission" date="2015-10" db="EMBL/GenBank/DDBJ databases">
        <authorList>
            <person name="Gilbert D.G."/>
        </authorList>
    </citation>
    <scope>NUCLEOTIDE SEQUENCE [LARGE SCALE GENOMIC DNA]</scope>
    <source>
        <strain evidence="3">COMA1</strain>
    </source>
</reference>
<feature type="compositionally biased region" description="Polar residues" evidence="1">
    <location>
        <begin position="60"/>
        <end position="77"/>
    </location>
</feature>
<keyword evidence="2" id="KW-1133">Transmembrane helix</keyword>
<name>A0A0S4LJV2_9BACT</name>
<dbReference type="STRING" id="1742972.COMA1_20263"/>
<dbReference type="Proteomes" id="UP000199032">
    <property type="component" value="Unassembled WGS sequence"/>
</dbReference>
<keyword evidence="4" id="KW-1185">Reference proteome</keyword>
<dbReference type="AlphaFoldDB" id="A0A0S4LJV2"/>
<evidence type="ECO:0000313" key="3">
    <source>
        <dbReference type="EMBL" id="CUS35410.1"/>
    </source>
</evidence>
<accession>A0A0S4LJV2</accession>
<gene>
    <name evidence="3" type="ORF">COMA1_20263</name>
</gene>
<feature type="transmembrane region" description="Helical" evidence="2">
    <location>
        <begin position="25"/>
        <end position="48"/>
    </location>
</feature>
<keyword evidence="2" id="KW-0472">Membrane</keyword>
<evidence type="ECO:0000313" key="4">
    <source>
        <dbReference type="Proteomes" id="UP000199032"/>
    </source>
</evidence>
<organism evidence="3 4">
    <name type="scientific">Candidatus Nitrospira nitrosa</name>
    <dbReference type="NCBI Taxonomy" id="1742972"/>
    <lineage>
        <taxon>Bacteria</taxon>
        <taxon>Pseudomonadati</taxon>
        <taxon>Nitrospirota</taxon>
        <taxon>Nitrospiria</taxon>
        <taxon>Nitrospirales</taxon>
        <taxon>Nitrospiraceae</taxon>
        <taxon>Nitrospira</taxon>
    </lineage>
</organism>